<dbReference type="Gene3D" id="2.30.30.60">
    <property type="match status" value="1"/>
</dbReference>
<dbReference type="InterPro" id="IPR023408">
    <property type="entry name" value="MscS_beta-dom_sf"/>
</dbReference>
<sequence length="388" mass="44128">MNGVQDAFNHVVQKVNFFTDKITIDTFKYIGIGIGVFFIFILLRKLFTKYILRVLLKFTGKTKTNLDKKIIEAFQEPIRSFFIVIGAYFALLFFGGAFGVNLYKSQNLTNLFKTATVTLIAWGCYNLTKEHSILYAELSHKFSIKLDKIVFPFLSKILRFIIIALALSIILEIWGYNINGFIAGLGIGGFAFAFAAKDVLGNIFGGFVIILDKPFSIGDYIKTPNVEGIVEDITFRSTKIRTLDKALVTEPNSTLANAPIINWTRRNMRRINFTLGVTYDTSKEQLKNCINRIREMLIKDPEISNETILVNFDNFGDSSLDIFIYCFTNTTDWAKYLQIKENVNFKIMDILESEGVSAAFPSTSVYFETPLINKDNIEIKKNTMSDKI</sequence>
<keyword evidence="5 7" id="KW-1133">Transmembrane helix</keyword>
<protein>
    <submittedName>
        <fullName evidence="11">Mechanosensitive ion channel family protein</fullName>
    </submittedName>
</protein>
<keyword evidence="12" id="KW-1185">Reference proteome</keyword>
<reference evidence="11" key="1">
    <citation type="submission" date="2022-12" db="EMBL/GenBank/DDBJ databases">
        <authorList>
            <person name="Wang J."/>
        </authorList>
    </citation>
    <scope>NUCLEOTIDE SEQUENCE</scope>
    <source>
        <strain evidence="11">HY-42-06</strain>
    </source>
</reference>
<keyword evidence="6 7" id="KW-0472">Membrane</keyword>
<feature type="domain" description="Mechanosensitive ion channel transmembrane helices 2/3" evidence="10">
    <location>
        <begin position="156"/>
        <end position="197"/>
    </location>
</feature>
<evidence type="ECO:0000313" key="12">
    <source>
        <dbReference type="Proteomes" id="UP001079657"/>
    </source>
</evidence>
<organism evidence="11 12">
    <name type="scientific">Clostridium ganghwense</name>
    <dbReference type="NCBI Taxonomy" id="312089"/>
    <lineage>
        <taxon>Bacteria</taxon>
        <taxon>Bacillati</taxon>
        <taxon>Bacillota</taxon>
        <taxon>Clostridia</taxon>
        <taxon>Eubacteriales</taxon>
        <taxon>Clostridiaceae</taxon>
        <taxon>Clostridium</taxon>
    </lineage>
</organism>
<feature type="transmembrane region" description="Helical" evidence="7">
    <location>
        <begin position="176"/>
        <end position="196"/>
    </location>
</feature>
<dbReference type="InterPro" id="IPR006685">
    <property type="entry name" value="MscS_channel_2nd"/>
</dbReference>
<evidence type="ECO:0000256" key="6">
    <source>
        <dbReference type="ARBA" id="ARBA00023136"/>
    </source>
</evidence>
<dbReference type="Gene3D" id="3.30.70.100">
    <property type="match status" value="1"/>
</dbReference>
<dbReference type="EMBL" id="JAPQES010000010">
    <property type="protein sequence ID" value="MCY6372717.1"/>
    <property type="molecule type" value="Genomic_DNA"/>
</dbReference>
<evidence type="ECO:0000256" key="7">
    <source>
        <dbReference type="SAM" id="Phobius"/>
    </source>
</evidence>
<dbReference type="Pfam" id="PF21088">
    <property type="entry name" value="MS_channel_1st"/>
    <property type="match status" value="1"/>
</dbReference>
<dbReference type="Pfam" id="PF00924">
    <property type="entry name" value="MS_channel_2nd"/>
    <property type="match status" value="1"/>
</dbReference>
<comment type="caution">
    <text evidence="11">The sequence shown here is derived from an EMBL/GenBank/DDBJ whole genome shotgun (WGS) entry which is preliminary data.</text>
</comment>
<evidence type="ECO:0000259" key="8">
    <source>
        <dbReference type="Pfam" id="PF00924"/>
    </source>
</evidence>
<evidence type="ECO:0000259" key="10">
    <source>
        <dbReference type="Pfam" id="PF21088"/>
    </source>
</evidence>
<dbReference type="InterPro" id="IPR049142">
    <property type="entry name" value="MS_channel_1st"/>
</dbReference>
<proteinExistence type="inferred from homology"/>
<accession>A0ABT4CUI3</accession>
<feature type="transmembrane region" description="Helical" evidence="7">
    <location>
        <begin position="78"/>
        <end position="99"/>
    </location>
</feature>
<dbReference type="InterPro" id="IPR011066">
    <property type="entry name" value="MscS_channel_C_sf"/>
</dbReference>
<evidence type="ECO:0000256" key="4">
    <source>
        <dbReference type="ARBA" id="ARBA00022692"/>
    </source>
</evidence>
<gene>
    <name evidence="11" type="ORF">OXH55_19180</name>
</gene>
<dbReference type="PANTHER" id="PTHR43634:SF2">
    <property type="entry name" value="LOW CONDUCTANCE MECHANOSENSITIVE CHANNEL YNAI"/>
    <property type="match status" value="1"/>
</dbReference>
<dbReference type="RefSeq" id="WP_268051773.1">
    <property type="nucleotide sequence ID" value="NZ_JAPQES010000010.1"/>
</dbReference>
<dbReference type="Gene3D" id="1.10.287.1260">
    <property type="match status" value="1"/>
</dbReference>
<dbReference type="SUPFAM" id="SSF82689">
    <property type="entry name" value="Mechanosensitive channel protein MscS (YggB), C-terminal domain"/>
    <property type="match status" value="1"/>
</dbReference>
<comment type="subcellular location">
    <subcellularLocation>
        <location evidence="1">Cell membrane</location>
        <topology evidence="1">Multi-pass membrane protein</topology>
    </subcellularLocation>
</comment>
<comment type="similarity">
    <text evidence="2">Belongs to the MscS (TC 1.A.23) family.</text>
</comment>
<feature type="transmembrane region" description="Helical" evidence="7">
    <location>
        <begin position="149"/>
        <end position="170"/>
    </location>
</feature>
<feature type="domain" description="Mechanosensitive ion channel MscS" evidence="8">
    <location>
        <begin position="198"/>
        <end position="265"/>
    </location>
</feature>
<dbReference type="SUPFAM" id="SSF50182">
    <property type="entry name" value="Sm-like ribonucleoproteins"/>
    <property type="match status" value="1"/>
</dbReference>
<evidence type="ECO:0000256" key="2">
    <source>
        <dbReference type="ARBA" id="ARBA00008017"/>
    </source>
</evidence>
<keyword evidence="4 7" id="KW-0812">Transmembrane</keyword>
<dbReference type="SUPFAM" id="SSF82861">
    <property type="entry name" value="Mechanosensitive channel protein MscS (YggB), transmembrane region"/>
    <property type="match status" value="1"/>
</dbReference>
<feature type="transmembrane region" description="Helical" evidence="7">
    <location>
        <begin position="26"/>
        <end position="43"/>
    </location>
</feature>
<dbReference type="InterPro" id="IPR010920">
    <property type="entry name" value="LSM_dom_sf"/>
</dbReference>
<dbReference type="InterPro" id="IPR045042">
    <property type="entry name" value="YnaI-like"/>
</dbReference>
<dbReference type="InterPro" id="IPR049278">
    <property type="entry name" value="MS_channel_C"/>
</dbReference>
<dbReference type="Proteomes" id="UP001079657">
    <property type="component" value="Unassembled WGS sequence"/>
</dbReference>
<dbReference type="PANTHER" id="PTHR43634">
    <property type="entry name" value="OW CONDUCTANCE MECHANOSENSITIVE CHANNEL"/>
    <property type="match status" value="1"/>
</dbReference>
<feature type="domain" description="Mechanosensitive ion channel MscS C-terminal" evidence="9">
    <location>
        <begin position="271"/>
        <end position="357"/>
    </location>
</feature>
<evidence type="ECO:0000256" key="1">
    <source>
        <dbReference type="ARBA" id="ARBA00004651"/>
    </source>
</evidence>
<evidence type="ECO:0000259" key="9">
    <source>
        <dbReference type="Pfam" id="PF21082"/>
    </source>
</evidence>
<evidence type="ECO:0000256" key="5">
    <source>
        <dbReference type="ARBA" id="ARBA00022989"/>
    </source>
</evidence>
<evidence type="ECO:0000313" key="11">
    <source>
        <dbReference type="EMBL" id="MCY6372717.1"/>
    </source>
</evidence>
<evidence type="ECO:0000256" key="3">
    <source>
        <dbReference type="ARBA" id="ARBA00022475"/>
    </source>
</evidence>
<name>A0ABT4CUI3_9CLOT</name>
<dbReference type="InterPro" id="IPR011014">
    <property type="entry name" value="MscS_channel_TM-2"/>
</dbReference>
<dbReference type="Pfam" id="PF21082">
    <property type="entry name" value="MS_channel_3rd"/>
    <property type="match status" value="1"/>
</dbReference>
<keyword evidence="3" id="KW-1003">Cell membrane</keyword>